<dbReference type="Gene3D" id="3.40.50.1820">
    <property type="entry name" value="alpha/beta hydrolase"/>
    <property type="match status" value="1"/>
</dbReference>
<protein>
    <submittedName>
        <fullName evidence="2">Carboxymethylenebutenolidase</fullName>
    </submittedName>
</protein>
<reference evidence="2" key="2">
    <citation type="submission" date="2020-09" db="EMBL/GenBank/DDBJ databases">
        <authorList>
            <person name="Sun Q."/>
            <person name="Sedlacek I."/>
        </authorList>
    </citation>
    <scope>NUCLEOTIDE SEQUENCE</scope>
    <source>
        <strain evidence="2">CCM 7905</strain>
    </source>
</reference>
<reference evidence="2" key="1">
    <citation type="journal article" date="2014" name="Int. J. Syst. Evol. Microbiol.">
        <title>Complete genome sequence of Corynebacterium casei LMG S-19264T (=DSM 44701T), isolated from a smear-ripened cheese.</title>
        <authorList>
            <consortium name="US DOE Joint Genome Institute (JGI-PGF)"/>
            <person name="Walter F."/>
            <person name="Albersmeier A."/>
            <person name="Kalinowski J."/>
            <person name="Ruckert C."/>
        </authorList>
    </citation>
    <scope>NUCLEOTIDE SEQUENCE</scope>
    <source>
        <strain evidence="2">CCM 7905</strain>
    </source>
</reference>
<dbReference type="InterPro" id="IPR051049">
    <property type="entry name" value="Dienelactone_hydrolase-like"/>
</dbReference>
<name>A0A917LHB1_9NOCA</name>
<dbReference type="PANTHER" id="PTHR46623">
    <property type="entry name" value="CARBOXYMETHYLENEBUTENOLIDASE-RELATED"/>
    <property type="match status" value="1"/>
</dbReference>
<dbReference type="AlphaFoldDB" id="A0A917LHB1"/>
<evidence type="ECO:0000313" key="2">
    <source>
        <dbReference type="EMBL" id="GGG23642.1"/>
    </source>
</evidence>
<dbReference type="InterPro" id="IPR002925">
    <property type="entry name" value="Dienelactn_hydro"/>
</dbReference>
<evidence type="ECO:0000313" key="3">
    <source>
        <dbReference type="Proteomes" id="UP000654257"/>
    </source>
</evidence>
<dbReference type="SUPFAM" id="SSF53474">
    <property type="entry name" value="alpha/beta-Hydrolases"/>
    <property type="match status" value="1"/>
</dbReference>
<gene>
    <name evidence="2" type="ORF">GCM10007304_41880</name>
</gene>
<dbReference type="InterPro" id="IPR029058">
    <property type="entry name" value="AB_hydrolase_fold"/>
</dbReference>
<dbReference type="PANTHER" id="PTHR46623:SF6">
    <property type="entry name" value="ALPHA_BETA-HYDROLASES SUPERFAMILY PROTEIN"/>
    <property type="match status" value="1"/>
</dbReference>
<evidence type="ECO:0000259" key="1">
    <source>
        <dbReference type="Pfam" id="PF01738"/>
    </source>
</evidence>
<dbReference type="GO" id="GO:0016787">
    <property type="term" value="F:hydrolase activity"/>
    <property type="evidence" value="ECO:0007669"/>
    <property type="project" value="InterPro"/>
</dbReference>
<dbReference type="Proteomes" id="UP000654257">
    <property type="component" value="Unassembled WGS sequence"/>
</dbReference>
<feature type="domain" description="Dienelactone hydrolase" evidence="1">
    <location>
        <begin position="99"/>
        <end position="298"/>
    </location>
</feature>
<dbReference type="RefSeq" id="WP_188546846.1">
    <property type="nucleotide sequence ID" value="NZ_BMCU01000005.1"/>
</dbReference>
<comment type="caution">
    <text evidence="2">The sequence shown here is derived from an EMBL/GenBank/DDBJ whole genome shotgun (WGS) entry which is preliminary data.</text>
</comment>
<sequence length="300" mass="31014">MTPFKRYIAEEIAVDHAEGLFTRREALRRLALMGITAGAATTLLAACSTDSSPVAPTATEEPTTAVGLPPGVETAVDTEAITFPGPTATLQGAWAAASNPRGAVLVLHENKGLTDHIRSIAGRLAGAGYSSLAIDLLSEEGGTASFTDPAEATAKLSDIPPERFSADMKAGLDELQKRAPGVKLGAVGFCFGGGLVWTLLASNEPRLAAAVPFYGPLPDNPDFAGDSAAVLAIYAGLDARVNASQPAATAALQAAGLTNKIDTVPDVDHAFFNDTGARYQPAAAAQVYQEVLDWFGMYLA</sequence>
<dbReference type="Pfam" id="PF01738">
    <property type="entry name" value="DLH"/>
    <property type="match status" value="1"/>
</dbReference>
<organism evidence="2 3">
    <name type="scientific">Rhodococcoides trifolii</name>
    <dbReference type="NCBI Taxonomy" id="908250"/>
    <lineage>
        <taxon>Bacteria</taxon>
        <taxon>Bacillati</taxon>
        <taxon>Actinomycetota</taxon>
        <taxon>Actinomycetes</taxon>
        <taxon>Mycobacteriales</taxon>
        <taxon>Nocardiaceae</taxon>
        <taxon>Rhodococcoides</taxon>
    </lineage>
</organism>
<keyword evidence="3" id="KW-1185">Reference proteome</keyword>
<proteinExistence type="predicted"/>
<accession>A0A917LHB1</accession>
<dbReference type="EMBL" id="BMCU01000005">
    <property type="protein sequence ID" value="GGG23642.1"/>
    <property type="molecule type" value="Genomic_DNA"/>
</dbReference>